<dbReference type="SMART" id="SM00331">
    <property type="entry name" value="PP2C_SIG"/>
    <property type="match status" value="1"/>
</dbReference>
<dbReference type="GO" id="GO:0005524">
    <property type="term" value="F:ATP binding"/>
    <property type="evidence" value="ECO:0007669"/>
    <property type="project" value="UniProtKB-KW"/>
</dbReference>
<dbReference type="Pfam" id="PF07228">
    <property type="entry name" value="SpoIIE"/>
    <property type="match status" value="1"/>
</dbReference>
<keyword evidence="2" id="KW-0067">ATP-binding</keyword>
<accession>A0ABU5RGE4</accession>
<sequence>MTTADCLPVTEDFAWIRVEDDTAHGRARRTAATLAAQLGFDEVRVAEVGLAVTELATNLVKHATEGVLVVRSVRAVTQAAVEVVAFDRGPGMTDAVASGRDGESTTGTLGVGMGTVRRLADTTSVLSEPGRGTVVTARFHPGRAPLTEIPDADTAGITRPIGGEDVCGDTYAVHGGPGRLRLMMCDGSGHGPLAAAASRAAADIFCARATDRPEAVVKQIHEGLRRTRGGAVAVADVDVAAGSVRFAGLGNIAGSVVAGGRKQGMISAPGVAGHQARTIRAFDYELPPGATVVLHSDGLTERWSVDGRDRLFAATPLAIAAALLRDAGVRNDDAGVLVGKPRP</sequence>
<evidence type="ECO:0000313" key="3">
    <source>
        <dbReference type="Proteomes" id="UP001304298"/>
    </source>
</evidence>
<organism evidence="2 3">
    <name type="scientific">Amycolatopsis heterodermiae</name>
    <dbReference type="NCBI Taxonomy" id="3110235"/>
    <lineage>
        <taxon>Bacteria</taxon>
        <taxon>Bacillati</taxon>
        <taxon>Actinomycetota</taxon>
        <taxon>Actinomycetes</taxon>
        <taxon>Pseudonocardiales</taxon>
        <taxon>Pseudonocardiaceae</taxon>
        <taxon>Amycolatopsis</taxon>
    </lineage>
</organism>
<reference evidence="2 3" key="1">
    <citation type="submission" date="2023-12" db="EMBL/GenBank/DDBJ databases">
        <title>Amycolatopsis sp. V23-08.</title>
        <authorList>
            <person name="Somphong A."/>
        </authorList>
    </citation>
    <scope>NUCLEOTIDE SEQUENCE [LARGE SCALE GENOMIC DNA]</scope>
    <source>
        <strain evidence="2 3">V23-08</strain>
    </source>
</reference>
<name>A0ABU5RGE4_9PSEU</name>
<feature type="domain" description="PPM-type phosphatase" evidence="1">
    <location>
        <begin position="151"/>
        <end position="341"/>
    </location>
</feature>
<dbReference type="CDD" id="cd16934">
    <property type="entry name" value="HATPase_RsbT-like"/>
    <property type="match status" value="1"/>
</dbReference>
<dbReference type="PANTHER" id="PTHR35801">
    <property type="entry name" value="PHOSPHOSERINE PHOSPHATASE RSBX"/>
    <property type="match status" value="1"/>
</dbReference>
<dbReference type="Proteomes" id="UP001304298">
    <property type="component" value="Unassembled WGS sequence"/>
</dbReference>
<dbReference type="InterPro" id="IPR001932">
    <property type="entry name" value="PPM-type_phosphatase-like_dom"/>
</dbReference>
<proteinExistence type="predicted"/>
<dbReference type="Gene3D" id="3.30.565.10">
    <property type="entry name" value="Histidine kinase-like ATPase, C-terminal domain"/>
    <property type="match status" value="1"/>
</dbReference>
<gene>
    <name evidence="2" type="ORF">VA596_37865</name>
</gene>
<dbReference type="InterPro" id="IPR003594">
    <property type="entry name" value="HATPase_dom"/>
</dbReference>
<evidence type="ECO:0000259" key="1">
    <source>
        <dbReference type="SMART" id="SM00331"/>
    </source>
</evidence>
<dbReference type="Gene3D" id="3.60.40.10">
    <property type="entry name" value="PPM-type phosphatase domain"/>
    <property type="match status" value="1"/>
</dbReference>
<dbReference type="PANTHER" id="PTHR35801:SF1">
    <property type="entry name" value="PHOSPHOSERINE PHOSPHATASE RSBX"/>
    <property type="match status" value="1"/>
</dbReference>
<dbReference type="InterPro" id="IPR036457">
    <property type="entry name" value="PPM-type-like_dom_sf"/>
</dbReference>
<keyword evidence="2" id="KW-0547">Nucleotide-binding</keyword>
<dbReference type="InterPro" id="IPR036890">
    <property type="entry name" value="HATPase_C_sf"/>
</dbReference>
<dbReference type="SUPFAM" id="SSF81606">
    <property type="entry name" value="PP2C-like"/>
    <property type="match status" value="1"/>
</dbReference>
<keyword evidence="3" id="KW-1185">Reference proteome</keyword>
<dbReference type="RefSeq" id="WP_323333797.1">
    <property type="nucleotide sequence ID" value="NZ_JAYFSI010000012.1"/>
</dbReference>
<comment type="caution">
    <text evidence="2">The sequence shown here is derived from an EMBL/GenBank/DDBJ whole genome shotgun (WGS) entry which is preliminary data.</text>
</comment>
<dbReference type="InterPro" id="IPR039248">
    <property type="entry name" value="Ptase_RsbX"/>
</dbReference>
<dbReference type="SUPFAM" id="SSF55874">
    <property type="entry name" value="ATPase domain of HSP90 chaperone/DNA topoisomerase II/histidine kinase"/>
    <property type="match status" value="1"/>
</dbReference>
<dbReference type="Pfam" id="PF13581">
    <property type="entry name" value="HATPase_c_2"/>
    <property type="match status" value="1"/>
</dbReference>
<protein>
    <submittedName>
        <fullName evidence="2">ATP-binding SpoIIE family protein phosphatase</fullName>
    </submittedName>
</protein>
<evidence type="ECO:0000313" key="2">
    <source>
        <dbReference type="EMBL" id="MEA5365347.1"/>
    </source>
</evidence>
<dbReference type="EMBL" id="JAYFSI010000012">
    <property type="protein sequence ID" value="MEA5365347.1"/>
    <property type="molecule type" value="Genomic_DNA"/>
</dbReference>